<evidence type="ECO:0000313" key="2">
    <source>
        <dbReference type="EMBL" id="CAB4310707.1"/>
    </source>
</evidence>
<dbReference type="Proteomes" id="UP000507222">
    <property type="component" value="Unassembled WGS sequence"/>
</dbReference>
<gene>
    <name evidence="1" type="ORF">CURHAP_LOCUS33114</name>
    <name evidence="2" type="ORF">ORAREDHAP_LOCUS32675</name>
</gene>
<keyword evidence="4" id="KW-1185">Reference proteome</keyword>
<proteinExistence type="predicted"/>
<evidence type="ECO:0000313" key="4">
    <source>
        <dbReference type="Proteomes" id="UP000507245"/>
    </source>
</evidence>
<dbReference type="AlphaFoldDB" id="A0A6J5UWK4"/>
<evidence type="ECO:0000313" key="1">
    <source>
        <dbReference type="EMBL" id="CAB4280293.1"/>
    </source>
</evidence>
<reference evidence="1 3" key="2">
    <citation type="submission" date="2020-05" db="EMBL/GenBank/DDBJ databases">
        <authorList>
            <person name="Campoy J."/>
            <person name="Schneeberger K."/>
            <person name="Spophaly S."/>
        </authorList>
    </citation>
    <scope>NUCLEOTIDE SEQUENCE [LARGE SCALE GENOMIC DNA]</scope>
    <source>
        <strain evidence="1">PruArmRojPasFocal</strain>
    </source>
</reference>
<protein>
    <submittedName>
        <fullName evidence="1">Uncharacterized protein</fullName>
    </submittedName>
</protein>
<sequence length="59" mass="6218">MESSPSGGEGRGGHTADPFLIAINQHYLFLSGATTCKSTMATQAVSLVGPCRFQQLLAY</sequence>
<name>A0A6J5UWK4_PRUAR</name>
<dbReference type="Proteomes" id="UP000507245">
    <property type="component" value="Unassembled WGS sequence"/>
</dbReference>
<evidence type="ECO:0000313" key="3">
    <source>
        <dbReference type="Proteomes" id="UP000507222"/>
    </source>
</evidence>
<organism evidence="1 3">
    <name type="scientific">Prunus armeniaca</name>
    <name type="common">Apricot</name>
    <name type="synonym">Armeniaca vulgaris</name>
    <dbReference type="NCBI Taxonomy" id="36596"/>
    <lineage>
        <taxon>Eukaryota</taxon>
        <taxon>Viridiplantae</taxon>
        <taxon>Streptophyta</taxon>
        <taxon>Embryophyta</taxon>
        <taxon>Tracheophyta</taxon>
        <taxon>Spermatophyta</taxon>
        <taxon>Magnoliopsida</taxon>
        <taxon>eudicotyledons</taxon>
        <taxon>Gunneridae</taxon>
        <taxon>Pentapetalae</taxon>
        <taxon>rosids</taxon>
        <taxon>fabids</taxon>
        <taxon>Rosales</taxon>
        <taxon>Rosaceae</taxon>
        <taxon>Amygdaloideae</taxon>
        <taxon>Amygdaleae</taxon>
        <taxon>Prunus</taxon>
    </lineage>
</organism>
<dbReference type="EMBL" id="CAEKDK010000005">
    <property type="protein sequence ID" value="CAB4280293.1"/>
    <property type="molecule type" value="Genomic_DNA"/>
</dbReference>
<reference evidence="4" key="1">
    <citation type="journal article" date="2020" name="Genome Biol.">
        <title>Gamete binning: chromosome-level and haplotype-resolved genome assembly enabled by high-throughput single-cell sequencing of gamete genomes.</title>
        <authorList>
            <person name="Campoy J.A."/>
            <person name="Sun H."/>
            <person name="Goel M."/>
            <person name="Jiao W.-B."/>
            <person name="Folz-Donahue K."/>
            <person name="Wang N."/>
            <person name="Rubio M."/>
            <person name="Liu C."/>
            <person name="Kukat C."/>
            <person name="Ruiz D."/>
            <person name="Huettel B."/>
            <person name="Schneeberger K."/>
        </authorList>
    </citation>
    <scope>NUCLEOTIDE SEQUENCE [LARGE SCALE GENOMIC DNA]</scope>
    <source>
        <strain evidence="4">cv. Rojo Pasion</strain>
    </source>
</reference>
<accession>A0A6J5UWK4</accession>
<dbReference type="EMBL" id="CAEKKB010000005">
    <property type="protein sequence ID" value="CAB4310707.1"/>
    <property type="molecule type" value="Genomic_DNA"/>
</dbReference>